<evidence type="ECO:0000313" key="1">
    <source>
        <dbReference type="EMBL" id="MFC3230592.1"/>
    </source>
</evidence>
<dbReference type="Pfam" id="PF13561">
    <property type="entry name" value="adh_short_C2"/>
    <property type="match status" value="1"/>
</dbReference>
<dbReference type="InterPro" id="IPR036291">
    <property type="entry name" value="NAD(P)-bd_dom_sf"/>
</dbReference>
<dbReference type="InterPro" id="IPR051468">
    <property type="entry name" value="Fungal_SecMetab_SDRs"/>
</dbReference>
<dbReference type="Proteomes" id="UP001595528">
    <property type="component" value="Unassembled WGS sequence"/>
</dbReference>
<proteinExistence type="predicted"/>
<dbReference type="PANTHER" id="PTHR43544">
    <property type="entry name" value="SHORT-CHAIN DEHYDROGENASE/REDUCTASE"/>
    <property type="match status" value="1"/>
</dbReference>
<dbReference type="InterPro" id="IPR002347">
    <property type="entry name" value="SDR_fam"/>
</dbReference>
<reference evidence="2" key="1">
    <citation type="journal article" date="2019" name="Int. J. Syst. Evol. Microbiol.">
        <title>The Global Catalogue of Microorganisms (GCM) 10K type strain sequencing project: providing services to taxonomists for standard genome sequencing and annotation.</title>
        <authorList>
            <consortium name="The Broad Institute Genomics Platform"/>
            <consortium name="The Broad Institute Genome Sequencing Center for Infectious Disease"/>
            <person name="Wu L."/>
            <person name="Ma J."/>
        </authorList>
    </citation>
    <scope>NUCLEOTIDE SEQUENCE [LARGE SCALE GENOMIC DNA]</scope>
    <source>
        <strain evidence="2">KCTC 42964</strain>
    </source>
</reference>
<comment type="caution">
    <text evidence="1">The sequence shown here is derived from an EMBL/GenBank/DDBJ whole genome shotgun (WGS) entry which is preliminary data.</text>
</comment>
<name>A0ABV7L7F9_9PROT</name>
<organism evidence="1 2">
    <name type="scientific">Marinibaculum pumilum</name>
    <dbReference type="NCBI Taxonomy" id="1766165"/>
    <lineage>
        <taxon>Bacteria</taxon>
        <taxon>Pseudomonadati</taxon>
        <taxon>Pseudomonadota</taxon>
        <taxon>Alphaproteobacteria</taxon>
        <taxon>Rhodospirillales</taxon>
        <taxon>Rhodospirillaceae</taxon>
        <taxon>Marinibaculum</taxon>
    </lineage>
</organism>
<dbReference type="RefSeq" id="WP_379905904.1">
    <property type="nucleotide sequence ID" value="NZ_JBHRTR010000048.1"/>
</dbReference>
<evidence type="ECO:0000313" key="2">
    <source>
        <dbReference type="Proteomes" id="UP001595528"/>
    </source>
</evidence>
<protein>
    <submittedName>
        <fullName evidence="1">SDR family oxidoreductase</fullName>
    </submittedName>
</protein>
<gene>
    <name evidence="1" type="ORF">ACFOGJ_25310</name>
</gene>
<dbReference type="PANTHER" id="PTHR43544:SF12">
    <property type="entry name" value="NAD(P)-BINDING ROSSMANN-FOLD SUPERFAMILY PROTEIN"/>
    <property type="match status" value="1"/>
</dbReference>
<dbReference type="Gene3D" id="3.40.50.720">
    <property type="entry name" value="NAD(P)-binding Rossmann-like Domain"/>
    <property type="match status" value="1"/>
</dbReference>
<sequence>MGDTVLGSFGEGLNVAVVGATGGIGGAFLARLRDLPAVAQLHALSRRPVPDGAADAWHRLDLEREDSIEAAAQALRASAGELHLVIVATGVLHDAAGLHPEKSWRHLTAEGLAQAFRINAIGPALLARHLLPLLARDRKAAFAALSARVGSIADNRLGGWYGYRASKAALNQTIRCLAIELARRSDRALCVALHPGTVDTPLSAPFQRNVPAAQLSAPAEAAGRLLAVLDGLQPADSGGLFAWDASRIPY</sequence>
<keyword evidence="2" id="KW-1185">Reference proteome</keyword>
<dbReference type="EMBL" id="JBHRTR010000048">
    <property type="protein sequence ID" value="MFC3230592.1"/>
    <property type="molecule type" value="Genomic_DNA"/>
</dbReference>
<accession>A0ABV7L7F9</accession>
<dbReference type="PRINTS" id="PR00081">
    <property type="entry name" value="GDHRDH"/>
</dbReference>
<dbReference type="SUPFAM" id="SSF51735">
    <property type="entry name" value="NAD(P)-binding Rossmann-fold domains"/>
    <property type="match status" value="1"/>
</dbReference>